<dbReference type="Pfam" id="PF01739">
    <property type="entry name" value="CheR"/>
    <property type="match status" value="1"/>
</dbReference>
<protein>
    <recommendedName>
        <fullName evidence="1">MCP methyltransferase CheR-type SAM-binding domain-containing protein</fullName>
    </recommendedName>
</protein>
<name>A0A382DBW3_9ZZZZ</name>
<reference evidence="2" key="1">
    <citation type="submission" date="2018-05" db="EMBL/GenBank/DDBJ databases">
        <authorList>
            <person name="Lanie J.A."/>
            <person name="Ng W.-L."/>
            <person name="Kazmierczak K.M."/>
            <person name="Andrzejewski T.M."/>
            <person name="Davidsen T.M."/>
            <person name="Wayne K.J."/>
            <person name="Tettelin H."/>
            <person name="Glass J.I."/>
            <person name="Rusch D."/>
            <person name="Podicherti R."/>
            <person name="Tsui H.-C.T."/>
            <person name="Winkler M.E."/>
        </authorList>
    </citation>
    <scope>NUCLEOTIDE SEQUENCE</scope>
</reference>
<evidence type="ECO:0000259" key="1">
    <source>
        <dbReference type="Pfam" id="PF01739"/>
    </source>
</evidence>
<dbReference type="Gene3D" id="3.40.50.150">
    <property type="entry name" value="Vaccinia Virus protein VP39"/>
    <property type="match status" value="1"/>
</dbReference>
<dbReference type="InterPro" id="IPR029063">
    <property type="entry name" value="SAM-dependent_MTases_sf"/>
</dbReference>
<proteinExistence type="predicted"/>
<organism evidence="2">
    <name type="scientific">marine metagenome</name>
    <dbReference type="NCBI Taxonomy" id="408172"/>
    <lineage>
        <taxon>unclassified sequences</taxon>
        <taxon>metagenomes</taxon>
        <taxon>ecological metagenomes</taxon>
    </lineage>
</organism>
<evidence type="ECO:0000313" key="2">
    <source>
        <dbReference type="EMBL" id="SVB35898.1"/>
    </source>
</evidence>
<sequence>MSGHAYERSADWLDSLKSNYYEFTSQEPNSARSSNPRSIRVIRGRSFGNNAIALSVAIRRDGYAGWGFLSNSNYILKDYLKTDVRFLIQDVRQQLPNGNFDLILCRNLIFTYFQQDLQSKLLEQIVEKLKPSVFLFLMLMSR</sequence>
<feature type="domain" description="MCP methyltransferase CheR-type SAM-binding" evidence="1">
    <location>
        <begin position="71"/>
        <end position="137"/>
    </location>
</feature>
<gene>
    <name evidence="2" type="ORF">METZ01_LOCUS188752</name>
</gene>
<dbReference type="AlphaFoldDB" id="A0A382DBW3"/>
<accession>A0A382DBW3</accession>
<dbReference type="EMBL" id="UINC01038618">
    <property type="protein sequence ID" value="SVB35898.1"/>
    <property type="molecule type" value="Genomic_DNA"/>
</dbReference>
<dbReference type="SUPFAM" id="SSF53335">
    <property type="entry name" value="S-adenosyl-L-methionine-dependent methyltransferases"/>
    <property type="match status" value="1"/>
</dbReference>
<dbReference type="InterPro" id="IPR022642">
    <property type="entry name" value="CheR_C"/>
</dbReference>